<dbReference type="RefSeq" id="WP_128212840.1">
    <property type="nucleotide sequence ID" value="NZ_CP025746.1"/>
</dbReference>
<name>A0A410DSN0_9CLOT</name>
<reference evidence="2 3" key="1">
    <citation type="submission" date="2018-01" db="EMBL/GenBank/DDBJ databases">
        <title>Genome Sequencing and Assembly of Anaerobacter polyendosporus strain CT4.</title>
        <authorList>
            <person name="Tachaapaikoon C."/>
            <person name="Sutheeworapong S."/>
            <person name="Jenjaroenpun P."/>
            <person name="Wongsurawat T."/>
            <person name="Nookeaw I."/>
            <person name="Cheawchanlertfa P."/>
            <person name="Kosugi A."/>
            <person name="Cheevadhanarak S."/>
            <person name="Ratanakhanokchai K."/>
        </authorList>
    </citation>
    <scope>NUCLEOTIDE SEQUENCE [LARGE SCALE GENOMIC DNA]</scope>
    <source>
        <strain evidence="2 3">CT4</strain>
    </source>
</reference>
<keyword evidence="3" id="KW-1185">Reference proteome</keyword>
<proteinExistence type="predicted"/>
<keyword evidence="1" id="KW-0472">Membrane</keyword>
<keyword evidence="1" id="KW-0812">Transmembrane</keyword>
<dbReference type="Proteomes" id="UP000286268">
    <property type="component" value="Chromosome"/>
</dbReference>
<evidence type="ECO:0000313" key="3">
    <source>
        <dbReference type="Proteomes" id="UP000286268"/>
    </source>
</evidence>
<evidence type="ECO:0000313" key="2">
    <source>
        <dbReference type="EMBL" id="QAA32050.1"/>
    </source>
</evidence>
<protein>
    <submittedName>
        <fullName evidence="2">Uncharacterized protein</fullName>
    </submittedName>
</protein>
<accession>A0A410DSN0</accession>
<sequence>MLELRNKYIRFREIKEKGNILIDAVVGTAILLSMSVAIFFTLEVNEKNLALHKQSTLNTQALDYVVKELKYNYSYDEIKAKAIQQSGIYKFSVANLNIDNIKGKELFSLDKECSNNYVQLKMEEDISGAFVKIDINIDSIKNGVNISKCYSMRKVKI</sequence>
<keyword evidence="1" id="KW-1133">Transmembrane helix</keyword>
<gene>
    <name evidence="2" type="ORF">C1I91_10505</name>
</gene>
<dbReference type="EMBL" id="CP025746">
    <property type="protein sequence ID" value="QAA32050.1"/>
    <property type="molecule type" value="Genomic_DNA"/>
</dbReference>
<dbReference type="KEGG" id="cmah:C1I91_10505"/>
<evidence type="ECO:0000256" key="1">
    <source>
        <dbReference type="SAM" id="Phobius"/>
    </source>
</evidence>
<dbReference type="AlphaFoldDB" id="A0A410DSN0"/>
<organism evidence="2 3">
    <name type="scientific">Clostridium manihotivorum</name>
    <dbReference type="NCBI Taxonomy" id="2320868"/>
    <lineage>
        <taxon>Bacteria</taxon>
        <taxon>Bacillati</taxon>
        <taxon>Bacillota</taxon>
        <taxon>Clostridia</taxon>
        <taxon>Eubacteriales</taxon>
        <taxon>Clostridiaceae</taxon>
        <taxon>Clostridium</taxon>
    </lineage>
</organism>
<feature type="transmembrane region" description="Helical" evidence="1">
    <location>
        <begin position="20"/>
        <end position="42"/>
    </location>
</feature>